<dbReference type="AlphaFoldDB" id="A0A841CNQ9"/>
<name>A0A841CNQ9_9PSEU</name>
<accession>A0A841CNQ9</accession>
<organism evidence="1 2">
    <name type="scientific">Saccharothrix tamanrassetensis</name>
    <dbReference type="NCBI Taxonomy" id="1051531"/>
    <lineage>
        <taxon>Bacteria</taxon>
        <taxon>Bacillati</taxon>
        <taxon>Actinomycetota</taxon>
        <taxon>Actinomycetes</taxon>
        <taxon>Pseudonocardiales</taxon>
        <taxon>Pseudonocardiaceae</taxon>
        <taxon>Saccharothrix</taxon>
    </lineage>
</organism>
<protein>
    <submittedName>
        <fullName evidence="1">Uncharacterized protein</fullName>
    </submittedName>
</protein>
<comment type="caution">
    <text evidence="1">The sequence shown here is derived from an EMBL/GenBank/DDBJ whole genome shotgun (WGS) entry which is preliminary data.</text>
</comment>
<evidence type="ECO:0000313" key="2">
    <source>
        <dbReference type="Proteomes" id="UP000547510"/>
    </source>
</evidence>
<dbReference type="EMBL" id="JACHJN010000014">
    <property type="protein sequence ID" value="MBB5960092.1"/>
    <property type="molecule type" value="Genomic_DNA"/>
</dbReference>
<proteinExistence type="predicted"/>
<keyword evidence="2" id="KW-1185">Reference proteome</keyword>
<dbReference type="Proteomes" id="UP000547510">
    <property type="component" value="Unassembled WGS sequence"/>
</dbReference>
<sequence>MTARAFDDPPPAAAPGLLLGLGRGITVSACRAE</sequence>
<reference evidence="1 2" key="1">
    <citation type="submission" date="2020-08" db="EMBL/GenBank/DDBJ databases">
        <title>Genomic Encyclopedia of Type Strains, Phase III (KMG-III): the genomes of soil and plant-associated and newly described type strains.</title>
        <authorList>
            <person name="Whitman W."/>
        </authorList>
    </citation>
    <scope>NUCLEOTIDE SEQUENCE [LARGE SCALE GENOMIC DNA]</scope>
    <source>
        <strain evidence="1 2">CECT 8640</strain>
    </source>
</reference>
<gene>
    <name evidence="1" type="ORF">FHS29_006715</name>
</gene>
<evidence type="ECO:0000313" key="1">
    <source>
        <dbReference type="EMBL" id="MBB5960092.1"/>
    </source>
</evidence>